<comment type="caution">
    <text evidence="1">The sequence shown here is derived from an EMBL/GenBank/DDBJ whole genome shotgun (WGS) entry which is preliminary data.</text>
</comment>
<keyword evidence="2" id="KW-1185">Reference proteome</keyword>
<name>A0ABD1TNP0_9LAMI</name>
<accession>A0ABD1TNP0</accession>
<organism evidence="1 2">
    <name type="scientific">Forsythia ovata</name>
    <dbReference type="NCBI Taxonomy" id="205694"/>
    <lineage>
        <taxon>Eukaryota</taxon>
        <taxon>Viridiplantae</taxon>
        <taxon>Streptophyta</taxon>
        <taxon>Embryophyta</taxon>
        <taxon>Tracheophyta</taxon>
        <taxon>Spermatophyta</taxon>
        <taxon>Magnoliopsida</taxon>
        <taxon>eudicotyledons</taxon>
        <taxon>Gunneridae</taxon>
        <taxon>Pentapetalae</taxon>
        <taxon>asterids</taxon>
        <taxon>lamiids</taxon>
        <taxon>Lamiales</taxon>
        <taxon>Oleaceae</taxon>
        <taxon>Forsythieae</taxon>
        <taxon>Forsythia</taxon>
    </lineage>
</organism>
<dbReference type="Proteomes" id="UP001604277">
    <property type="component" value="Unassembled WGS sequence"/>
</dbReference>
<dbReference type="AlphaFoldDB" id="A0ABD1TNP0"/>
<protein>
    <submittedName>
        <fullName evidence="1">Uncharacterized protein</fullName>
    </submittedName>
</protein>
<evidence type="ECO:0000313" key="2">
    <source>
        <dbReference type="Proteomes" id="UP001604277"/>
    </source>
</evidence>
<evidence type="ECO:0000313" key="1">
    <source>
        <dbReference type="EMBL" id="KAL2514208.1"/>
    </source>
</evidence>
<proteinExistence type="predicted"/>
<dbReference type="EMBL" id="JBFOLJ010000008">
    <property type="protein sequence ID" value="KAL2514208.1"/>
    <property type="molecule type" value="Genomic_DNA"/>
</dbReference>
<reference evidence="2" key="1">
    <citation type="submission" date="2024-07" db="EMBL/GenBank/DDBJ databases">
        <title>Two chromosome-level genome assemblies of Korean endemic species Abeliophyllum distichum and Forsythia ovata (Oleaceae).</title>
        <authorList>
            <person name="Jang H."/>
        </authorList>
    </citation>
    <scope>NUCLEOTIDE SEQUENCE [LARGE SCALE GENOMIC DNA]</scope>
</reference>
<sequence>MEKLLVASDESRDAGRRKYPFGRTMSEIPIMESPISVIVGDMNSGKMKKSLVGRKICSFWMSLESEEGENDGAKIWFGAKRKYAIIFEYGQQLLWPILTEKNLAARL</sequence>
<gene>
    <name evidence="1" type="ORF">Fot_28179</name>
</gene>